<keyword evidence="4" id="KW-1185">Reference proteome</keyword>
<dbReference type="EMBL" id="LSSM01001819">
    <property type="protein sequence ID" value="OMJ24467.1"/>
    <property type="molecule type" value="Genomic_DNA"/>
</dbReference>
<comment type="caution">
    <text evidence="2">The sequence shown here is derived from an EMBL/GenBank/DDBJ whole genome shotgun (WGS) entry which is preliminary data.</text>
</comment>
<dbReference type="Gene3D" id="3.40.50.2060">
    <property type="match status" value="1"/>
</dbReference>
<dbReference type="Proteomes" id="UP000187429">
    <property type="component" value="Unassembled WGS sequence"/>
</dbReference>
<dbReference type="Pfam" id="PF00995">
    <property type="entry name" value="Sec1"/>
    <property type="match status" value="2"/>
</dbReference>
<gene>
    <name evidence="3" type="ORF">AYI69_g4619</name>
    <name evidence="2" type="ORF">AYI69_g9497</name>
</gene>
<dbReference type="InterPro" id="IPR043154">
    <property type="entry name" value="Sec-1-like_dom1"/>
</dbReference>
<dbReference type="AlphaFoldDB" id="A0A1R1XC67"/>
<sequence>MDDSSLKSLLRHKILESIRSIKPPGKWKVVVVDKHSLKLISSVLKLYDILEEDVSLVETITKSRQPYTDKEAIYYLVPNKESVSRFIDDFTKKGPGWNKGAMYSGAHLYFTGALDDSLFSRLAYSKSSKYIKGIKELFINFNSYEPYVYLATPSAYPFYNMYSPNAKSSQDRDIDTIVDRLLAVISTLNCKPFIRYYSPPKFEIKTKKQQSKDKNPIIESEFTKHIPKTPSISEKIAKSFNEKYLKYCISNPEFMNSASETNDDIILFLDRSVDMISPLIHEFTYQAMVNDLLDLEQGKKYNDVKATLGQMKEILESVPEFHELQETYSTHINLTKMCMSIFDSFKLSKIANLEQEENELERDPGEIYEWNKHNRDPNPEFDFCRFVPAITNIIEDVSRNKLDTKLFPWLGDEPKYEESTSQVTMLKGSLRSQVHFKYRIKLTRQ</sequence>
<dbReference type="InterPro" id="IPR027482">
    <property type="entry name" value="Sec1-like_dom2"/>
</dbReference>
<dbReference type="SUPFAM" id="SSF56815">
    <property type="entry name" value="Sec1/munc18-like (SM) proteins"/>
    <property type="match status" value="1"/>
</dbReference>
<evidence type="ECO:0000256" key="1">
    <source>
        <dbReference type="ARBA" id="ARBA00009884"/>
    </source>
</evidence>
<name>A0A1R1XC67_9FUNG</name>
<dbReference type="Gene3D" id="3.40.50.1910">
    <property type="match status" value="1"/>
</dbReference>
<dbReference type="EMBL" id="LSSM01005674">
    <property type="protein sequence ID" value="OMJ12207.1"/>
    <property type="molecule type" value="Genomic_DNA"/>
</dbReference>
<evidence type="ECO:0000313" key="2">
    <source>
        <dbReference type="EMBL" id="OMJ12207.1"/>
    </source>
</evidence>
<comment type="similarity">
    <text evidence="1">Belongs to the STXBP/unc-18/SEC1 family.</text>
</comment>
<organism evidence="2 4">
    <name type="scientific">Smittium culicis</name>
    <dbReference type="NCBI Taxonomy" id="133412"/>
    <lineage>
        <taxon>Eukaryota</taxon>
        <taxon>Fungi</taxon>
        <taxon>Fungi incertae sedis</taxon>
        <taxon>Zoopagomycota</taxon>
        <taxon>Kickxellomycotina</taxon>
        <taxon>Harpellomycetes</taxon>
        <taxon>Harpellales</taxon>
        <taxon>Legeriomycetaceae</taxon>
        <taxon>Smittium</taxon>
    </lineage>
</organism>
<dbReference type="InterPro" id="IPR001619">
    <property type="entry name" value="Sec1-like"/>
</dbReference>
<dbReference type="OrthoDB" id="2228at2759"/>
<dbReference type="PANTHER" id="PTHR11679">
    <property type="entry name" value="VESICLE PROTEIN SORTING-ASSOCIATED"/>
    <property type="match status" value="1"/>
</dbReference>
<evidence type="ECO:0000313" key="3">
    <source>
        <dbReference type="EMBL" id="OMJ24467.1"/>
    </source>
</evidence>
<dbReference type="PIRSF" id="PIRSF005715">
    <property type="entry name" value="VPS45_Sec1"/>
    <property type="match status" value="1"/>
</dbReference>
<dbReference type="InterPro" id="IPR036045">
    <property type="entry name" value="Sec1-like_sf"/>
</dbReference>
<reference evidence="4" key="2">
    <citation type="submission" date="2017-01" db="EMBL/GenBank/DDBJ databases">
        <authorList>
            <person name="Wang Y."/>
            <person name="White M."/>
            <person name="Kvist S."/>
            <person name="Moncalvo J.-M."/>
        </authorList>
    </citation>
    <scope>NUCLEOTIDE SEQUENCE [LARGE SCALE GENOMIC DNA]</scope>
    <source>
        <strain evidence="4">ID-206-W2</strain>
    </source>
</reference>
<accession>A0A1R1XC67</accession>
<evidence type="ECO:0000313" key="4">
    <source>
        <dbReference type="Proteomes" id="UP000187429"/>
    </source>
</evidence>
<reference evidence="2" key="1">
    <citation type="submission" date="2017-01" db="EMBL/GenBank/DDBJ databases">
        <authorList>
            <person name="Mah S.A."/>
            <person name="Swanson W.J."/>
            <person name="Moy G.W."/>
            <person name="Vacquier V.D."/>
        </authorList>
    </citation>
    <scope>NUCLEOTIDE SEQUENCE [LARGE SCALE GENOMIC DNA]</scope>
    <source>
        <strain evidence="2">ID-206-W2</strain>
    </source>
</reference>
<dbReference type="GO" id="GO:0016192">
    <property type="term" value="P:vesicle-mediated transport"/>
    <property type="evidence" value="ECO:0007669"/>
    <property type="project" value="InterPro"/>
</dbReference>
<proteinExistence type="inferred from homology"/>
<protein>
    <submittedName>
        <fullName evidence="2">Syntaxin-binding protein 2</fullName>
    </submittedName>
</protein>